<sequence length="336" mass="36726">MTPTLRRLARSPATFAVVGALLAGGPSRGGQAPVARATADAGTRERGTAVTFAFAPPPGTSYRQREIFIETARLGGVQRRVSLASEVSVDISHEAGRYFLRYRIDRAAAARDGKASDAAMVAALAGGETVNIVRPDGVMAKIDGLRRLHERLLPTLPAEERAALTRRLRESRLEDRSRAAWFEATEILAGQTLELGRDYFFDAAWPTDEGWIRHQTLLRLGPWEPTPHGRRLRLQLAYVDDAREDLPAAVRLEPRSPGGFAPAAPGRIARGFRIAGNASRLVDPSTLLVWRDQTVRQIRNRVEVSEELAVTVSSEEKTDITLEPAPRAPEAPPANP</sequence>
<proteinExistence type="predicted"/>
<dbReference type="AlphaFoldDB" id="L7VYC0"/>
<accession>L7VYC0</accession>
<name>L7VYC0_9BACT</name>
<protein>
    <submittedName>
        <fullName evidence="2">Uncharacterized protein</fullName>
    </submittedName>
</protein>
<organism evidence="2">
    <name type="scientific">uncultured bacterium A1Q1_fos_2037</name>
    <dbReference type="NCBI Taxonomy" id="1256558"/>
    <lineage>
        <taxon>Bacteria</taxon>
        <taxon>environmental samples</taxon>
    </lineage>
</organism>
<feature type="compositionally biased region" description="Pro residues" evidence="1">
    <location>
        <begin position="326"/>
        <end position="336"/>
    </location>
</feature>
<evidence type="ECO:0000313" key="2">
    <source>
        <dbReference type="EMBL" id="AGC72416.1"/>
    </source>
</evidence>
<feature type="region of interest" description="Disordered" evidence="1">
    <location>
        <begin position="311"/>
        <end position="336"/>
    </location>
</feature>
<dbReference type="EMBL" id="JX649901">
    <property type="protein sequence ID" value="AGC72416.1"/>
    <property type="molecule type" value="Genomic_DNA"/>
</dbReference>
<evidence type="ECO:0000256" key="1">
    <source>
        <dbReference type="SAM" id="MobiDB-lite"/>
    </source>
</evidence>
<reference evidence="2" key="1">
    <citation type="submission" date="2012-09" db="EMBL/GenBank/DDBJ databases">
        <title>Metagenomic Characterization of a Microbial Community in Wastewater Detects High Levels of Antibiotic Resistance.</title>
        <authorList>
            <person name="Abrams M."/>
            <person name="Caldwell A."/>
            <person name="Vandaei E."/>
            <person name="Lee W."/>
            <person name="Perrott J."/>
            <person name="Khan S.Y."/>
            <person name="Ta J."/>
            <person name="Romero D."/>
            <person name="Nguyen V."/>
            <person name="Pourmand N."/>
            <person name="Ouverney C.C."/>
        </authorList>
    </citation>
    <scope>NUCLEOTIDE SEQUENCE</scope>
</reference>